<keyword evidence="1" id="KW-1133">Transmembrane helix</keyword>
<dbReference type="PANTHER" id="PTHR35335:SF1">
    <property type="entry name" value="UPF0716 PROTEIN FXSA"/>
    <property type="match status" value="1"/>
</dbReference>
<dbReference type="GO" id="GO:0016020">
    <property type="term" value="C:membrane"/>
    <property type="evidence" value="ECO:0007669"/>
    <property type="project" value="InterPro"/>
</dbReference>
<gene>
    <name evidence="2" type="ORF">DVH29_11000</name>
</gene>
<dbReference type="InterPro" id="IPR007313">
    <property type="entry name" value="FxsA"/>
</dbReference>
<feature type="transmembrane region" description="Helical" evidence="1">
    <location>
        <begin position="12"/>
        <end position="33"/>
    </location>
</feature>
<dbReference type="AlphaFoldDB" id="A0A369W2D8"/>
<feature type="transmembrane region" description="Helical" evidence="1">
    <location>
        <begin position="87"/>
        <end position="111"/>
    </location>
</feature>
<comment type="caution">
    <text evidence="2">The sequence shown here is derived from an EMBL/GenBank/DDBJ whole genome shotgun (WGS) entry which is preliminary data.</text>
</comment>
<dbReference type="Pfam" id="PF04186">
    <property type="entry name" value="FxsA"/>
    <property type="match status" value="1"/>
</dbReference>
<sequence length="153" mass="16641">MRSKREVFAPVGRFLLLGLLALPFVEIAGFIWVGSQIGILATLALIVLTAVLGVAIVRQQGLGMVLDSRAMMARGEVPQQKIAEMMMVAVAGFLLLLPGFLTDLVGLVLLVPPVRGWIYRRLSANMVIVTSYRPASRGPAYTSIDLDPDDYRS</sequence>
<organism evidence="2 3">
    <name type="scientific">Pelagibacterium lacus</name>
    <dbReference type="NCBI Taxonomy" id="2282655"/>
    <lineage>
        <taxon>Bacteria</taxon>
        <taxon>Pseudomonadati</taxon>
        <taxon>Pseudomonadota</taxon>
        <taxon>Alphaproteobacteria</taxon>
        <taxon>Hyphomicrobiales</taxon>
        <taxon>Devosiaceae</taxon>
        <taxon>Pelagibacterium</taxon>
    </lineage>
</organism>
<evidence type="ECO:0000313" key="3">
    <source>
        <dbReference type="Proteomes" id="UP000253759"/>
    </source>
</evidence>
<keyword evidence="3" id="KW-1185">Reference proteome</keyword>
<evidence type="ECO:0000256" key="1">
    <source>
        <dbReference type="SAM" id="Phobius"/>
    </source>
</evidence>
<proteinExistence type="predicted"/>
<accession>A0A369W2D8</accession>
<keyword evidence="1" id="KW-0472">Membrane</keyword>
<dbReference type="Proteomes" id="UP000253759">
    <property type="component" value="Unassembled WGS sequence"/>
</dbReference>
<dbReference type="EMBL" id="QQNH01000015">
    <property type="protein sequence ID" value="RDE08533.1"/>
    <property type="molecule type" value="Genomic_DNA"/>
</dbReference>
<dbReference type="PANTHER" id="PTHR35335">
    <property type="entry name" value="UPF0716 PROTEIN FXSA"/>
    <property type="match status" value="1"/>
</dbReference>
<name>A0A369W2D8_9HYPH</name>
<dbReference type="OrthoDB" id="9792788at2"/>
<dbReference type="RefSeq" id="WP_114646228.1">
    <property type="nucleotide sequence ID" value="NZ_QQNH01000015.1"/>
</dbReference>
<dbReference type="NCBIfam" id="NF008528">
    <property type="entry name" value="PRK11463.1-2"/>
    <property type="match status" value="1"/>
</dbReference>
<reference evidence="3" key="1">
    <citation type="submission" date="2018-07" db="EMBL/GenBank/DDBJ databases">
        <authorList>
            <person name="Liu B.-T."/>
            <person name="Du Z."/>
        </authorList>
    </citation>
    <scope>NUCLEOTIDE SEQUENCE [LARGE SCALE GENOMIC DNA]</scope>
    <source>
        <strain evidence="3">XYN52</strain>
    </source>
</reference>
<keyword evidence="1" id="KW-0812">Transmembrane</keyword>
<evidence type="ECO:0000313" key="2">
    <source>
        <dbReference type="EMBL" id="RDE08533.1"/>
    </source>
</evidence>
<feature type="transmembrane region" description="Helical" evidence="1">
    <location>
        <begin position="39"/>
        <end position="66"/>
    </location>
</feature>
<protein>
    <submittedName>
        <fullName evidence="2">FxsA family protein</fullName>
    </submittedName>
</protein>